<dbReference type="NCBIfam" id="TIGR01477">
    <property type="entry name" value="RIFIN"/>
    <property type="match status" value="1"/>
</dbReference>
<sequence length="229" mass="25113">MAQQFSTLHTDIQSDAIPTCICEKSLAEKAEKGCLRCAQNLGGVAPMIGLTGSVAVYQWKTGAMAAAAQKGIKAGIATAIDVLKKNLGLETLYGYPVQKIITAKTFDKPMFFVEGVMMKYNSIECTLETTGENSVLCFYKDIPRINPVIAVTQNARTVAIKAGEECAKITAEEILSAETASIKLYTAIAYSVTAVLVIVLVMVIIYLILRYRRKKKMKKKLQYIKLLKE</sequence>
<evidence type="ECO:0000313" key="2">
    <source>
        <dbReference type="EMBL" id="ETW46118.1"/>
    </source>
</evidence>
<organism evidence="2 3">
    <name type="scientific">Plasmodium falciparum MaliPS096_E11</name>
    <dbReference type="NCBI Taxonomy" id="1036727"/>
    <lineage>
        <taxon>Eukaryota</taxon>
        <taxon>Sar</taxon>
        <taxon>Alveolata</taxon>
        <taxon>Apicomplexa</taxon>
        <taxon>Aconoidasida</taxon>
        <taxon>Haemosporida</taxon>
        <taxon>Plasmodiidae</taxon>
        <taxon>Plasmodium</taxon>
        <taxon>Plasmodium (Laverania)</taxon>
    </lineage>
</organism>
<protein>
    <recommendedName>
        <fullName evidence="4">Surface antigen</fullName>
    </recommendedName>
</protein>
<dbReference type="Pfam" id="PF02009">
    <property type="entry name" value="RIFIN"/>
    <property type="match status" value="1"/>
</dbReference>
<dbReference type="InterPro" id="IPR006373">
    <property type="entry name" value="VSA_Rifin"/>
</dbReference>
<keyword evidence="1" id="KW-1133">Transmembrane helix</keyword>
<keyword evidence="1" id="KW-0472">Membrane</keyword>
<dbReference type="AlphaFoldDB" id="A0A024WGK7"/>
<accession>A0A024WGK7</accession>
<dbReference type="EMBL" id="KI925737">
    <property type="protein sequence ID" value="ETW46118.1"/>
    <property type="molecule type" value="Genomic_DNA"/>
</dbReference>
<gene>
    <name evidence="2" type="ORF">PFMALIP_05815</name>
</gene>
<dbReference type="Proteomes" id="UP000030699">
    <property type="component" value="Unassembled WGS sequence"/>
</dbReference>
<name>A0A024WGK7_PLAFA</name>
<evidence type="ECO:0000313" key="3">
    <source>
        <dbReference type="Proteomes" id="UP000030699"/>
    </source>
</evidence>
<evidence type="ECO:0008006" key="4">
    <source>
        <dbReference type="Google" id="ProtNLM"/>
    </source>
</evidence>
<reference evidence="2 3" key="2">
    <citation type="submission" date="2013-02" db="EMBL/GenBank/DDBJ databases">
        <title>The Genome Sequence of Plasmodium falciparum MaliPS096_E11.</title>
        <authorList>
            <consortium name="The Broad Institute Genome Sequencing Platform"/>
            <consortium name="The Broad Institute Genome Sequencing Center for Infectious Disease"/>
            <person name="Neafsey D."/>
            <person name="Cheeseman I."/>
            <person name="Volkman S."/>
            <person name="Adams J."/>
            <person name="Walker B."/>
            <person name="Young S.K."/>
            <person name="Zeng Q."/>
            <person name="Gargeya S."/>
            <person name="Fitzgerald M."/>
            <person name="Haas B."/>
            <person name="Abouelleil A."/>
            <person name="Alvarado L."/>
            <person name="Arachchi H.M."/>
            <person name="Berlin A.M."/>
            <person name="Chapman S.B."/>
            <person name="Dewar J."/>
            <person name="Goldberg J."/>
            <person name="Griggs A."/>
            <person name="Gujja S."/>
            <person name="Hansen M."/>
            <person name="Howarth C."/>
            <person name="Imamovic A."/>
            <person name="Larimer J."/>
            <person name="McCowan C."/>
            <person name="Murphy C."/>
            <person name="Neiman D."/>
            <person name="Pearson M."/>
            <person name="Priest M."/>
            <person name="Roberts A."/>
            <person name="Saif S."/>
            <person name="Shea T."/>
            <person name="Sisk P."/>
            <person name="Sykes S."/>
            <person name="Wortman J."/>
            <person name="Nusbaum C."/>
            <person name="Birren B."/>
        </authorList>
    </citation>
    <scope>NUCLEOTIDE SEQUENCE [LARGE SCALE GENOMIC DNA]</scope>
    <source>
        <strain evidence="2 3">MaliPS096_E11</strain>
    </source>
</reference>
<feature type="transmembrane region" description="Helical" evidence="1">
    <location>
        <begin position="187"/>
        <end position="209"/>
    </location>
</feature>
<reference evidence="2 3" key="1">
    <citation type="submission" date="2013-02" db="EMBL/GenBank/DDBJ databases">
        <title>The Genome Annotation of Plasmodium falciparum MaliPS096_E11.</title>
        <authorList>
            <consortium name="The Broad Institute Genome Sequencing Platform"/>
            <consortium name="The Broad Institute Genome Sequencing Center for Infectious Disease"/>
            <person name="Neafsey D."/>
            <person name="Hoffman S."/>
            <person name="Volkman S."/>
            <person name="Rosenthal P."/>
            <person name="Walker B."/>
            <person name="Young S.K."/>
            <person name="Zeng Q."/>
            <person name="Gargeya S."/>
            <person name="Fitzgerald M."/>
            <person name="Haas B."/>
            <person name="Abouelleil A."/>
            <person name="Allen A.W."/>
            <person name="Alvarado L."/>
            <person name="Arachchi H.M."/>
            <person name="Berlin A.M."/>
            <person name="Chapman S.B."/>
            <person name="Gainer-Dewar J."/>
            <person name="Goldberg J."/>
            <person name="Griggs A."/>
            <person name="Gujja S."/>
            <person name="Hansen M."/>
            <person name="Howarth C."/>
            <person name="Imamovic A."/>
            <person name="Ireland A."/>
            <person name="Larimer J."/>
            <person name="McCowan C."/>
            <person name="Murphy C."/>
            <person name="Pearson M."/>
            <person name="Poon T.W."/>
            <person name="Priest M."/>
            <person name="Roberts A."/>
            <person name="Saif S."/>
            <person name="Shea T."/>
            <person name="Sisk P."/>
            <person name="Sykes S."/>
            <person name="Wortman J."/>
            <person name="Nusbaum C."/>
            <person name="Birren B."/>
        </authorList>
    </citation>
    <scope>NUCLEOTIDE SEQUENCE [LARGE SCALE GENOMIC DNA]</scope>
    <source>
        <strain evidence="2 3">MaliPS096_E11</strain>
    </source>
</reference>
<proteinExistence type="predicted"/>
<keyword evidence="1" id="KW-0812">Transmembrane</keyword>
<evidence type="ECO:0000256" key="1">
    <source>
        <dbReference type="SAM" id="Phobius"/>
    </source>
</evidence>